<evidence type="ECO:0000313" key="2">
    <source>
        <dbReference type="Proteomes" id="UP001054857"/>
    </source>
</evidence>
<name>A0AAD3HS23_9CHLO</name>
<sequence>RCVLGAVLGVAAPDPQQQQQPQQPAAPSALRQHLHQLLLPPLLQCCRNNLPYGEYETAAARCVLAVSNIRFPSSSSPSAATPAPAATPAAAAVAGPPPTWLPSAAPPLSGPPDLAVTAATRTAVGSLAALEGHLGPALRGCPALPAWLFTELLPPALLAPGDRPTRVRALHLLRTACSSNSGCCPEGDGAAGGGGGGDGGGAAKG</sequence>
<gene>
    <name evidence="1" type="ORF">Agub_g14155</name>
</gene>
<protein>
    <submittedName>
        <fullName evidence="1">Uncharacterized protein</fullName>
    </submittedName>
</protein>
<reference evidence="1 2" key="1">
    <citation type="journal article" date="2021" name="Sci. Rep.">
        <title>Genome sequencing of the multicellular alga Astrephomene provides insights into convergent evolution of germ-soma differentiation.</title>
        <authorList>
            <person name="Yamashita S."/>
            <person name="Yamamoto K."/>
            <person name="Matsuzaki R."/>
            <person name="Suzuki S."/>
            <person name="Yamaguchi H."/>
            <person name="Hirooka S."/>
            <person name="Minakuchi Y."/>
            <person name="Miyagishima S."/>
            <person name="Kawachi M."/>
            <person name="Toyoda A."/>
            <person name="Nozaki H."/>
        </authorList>
    </citation>
    <scope>NUCLEOTIDE SEQUENCE [LARGE SCALE GENOMIC DNA]</scope>
    <source>
        <strain evidence="1 2">NIES-4017</strain>
    </source>
</reference>
<organism evidence="1 2">
    <name type="scientific">Astrephomene gubernaculifera</name>
    <dbReference type="NCBI Taxonomy" id="47775"/>
    <lineage>
        <taxon>Eukaryota</taxon>
        <taxon>Viridiplantae</taxon>
        <taxon>Chlorophyta</taxon>
        <taxon>core chlorophytes</taxon>
        <taxon>Chlorophyceae</taxon>
        <taxon>CS clade</taxon>
        <taxon>Chlamydomonadales</taxon>
        <taxon>Astrephomenaceae</taxon>
        <taxon>Astrephomene</taxon>
    </lineage>
</organism>
<feature type="non-terminal residue" evidence="1">
    <location>
        <position position="205"/>
    </location>
</feature>
<comment type="caution">
    <text evidence="1">The sequence shown here is derived from an EMBL/GenBank/DDBJ whole genome shotgun (WGS) entry which is preliminary data.</text>
</comment>
<accession>A0AAD3HS23</accession>
<dbReference type="AlphaFoldDB" id="A0AAD3HS23"/>
<feature type="non-terminal residue" evidence="1">
    <location>
        <position position="1"/>
    </location>
</feature>
<proteinExistence type="predicted"/>
<keyword evidence="2" id="KW-1185">Reference proteome</keyword>
<dbReference type="EMBL" id="BMAR01000053">
    <property type="protein sequence ID" value="GFR51709.1"/>
    <property type="molecule type" value="Genomic_DNA"/>
</dbReference>
<dbReference type="Proteomes" id="UP001054857">
    <property type="component" value="Unassembled WGS sequence"/>
</dbReference>
<evidence type="ECO:0000313" key="1">
    <source>
        <dbReference type="EMBL" id="GFR51709.1"/>
    </source>
</evidence>